<organism evidence="2 3">
    <name type="scientific">Novosphingobium panipatense</name>
    <dbReference type="NCBI Taxonomy" id="428991"/>
    <lineage>
        <taxon>Bacteria</taxon>
        <taxon>Pseudomonadati</taxon>
        <taxon>Pseudomonadota</taxon>
        <taxon>Alphaproteobacteria</taxon>
        <taxon>Sphingomonadales</taxon>
        <taxon>Sphingomonadaceae</taxon>
        <taxon>Novosphingobium</taxon>
    </lineage>
</organism>
<reference evidence="2 3" key="1">
    <citation type="submission" date="2017-05" db="EMBL/GenBank/DDBJ databases">
        <authorList>
            <person name="Varghese N."/>
            <person name="Submissions S."/>
        </authorList>
    </citation>
    <scope>NUCLEOTIDE SEQUENCE [LARGE SCALE GENOMIC DNA]</scope>
    <source>
        <strain evidence="2 3">SM16</strain>
    </source>
</reference>
<dbReference type="EMBL" id="FXUI01000003">
    <property type="protein sequence ID" value="SMP59694.1"/>
    <property type="molecule type" value="Genomic_DNA"/>
</dbReference>
<evidence type="ECO:0000313" key="2">
    <source>
        <dbReference type="EMBL" id="SMP59694.1"/>
    </source>
</evidence>
<evidence type="ECO:0000313" key="3">
    <source>
        <dbReference type="Proteomes" id="UP001157910"/>
    </source>
</evidence>
<dbReference type="Gene3D" id="3.40.50.720">
    <property type="entry name" value="NAD(P)-binding Rossmann-like Domain"/>
    <property type="match status" value="1"/>
</dbReference>
<proteinExistence type="predicted"/>
<name>A0ABY1Q6I2_9SPHN</name>
<dbReference type="SUPFAM" id="SSF51735">
    <property type="entry name" value="NAD(P)-binding Rossmann-fold domains"/>
    <property type="match status" value="1"/>
</dbReference>
<dbReference type="CDD" id="cd05271">
    <property type="entry name" value="NDUFA9_like_SDR_a"/>
    <property type="match status" value="1"/>
</dbReference>
<dbReference type="RefSeq" id="WP_283405484.1">
    <property type="nucleotide sequence ID" value="NZ_FXUI01000003.1"/>
</dbReference>
<dbReference type="InterPro" id="IPR036291">
    <property type="entry name" value="NAD(P)-bd_dom_sf"/>
</dbReference>
<evidence type="ECO:0000259" key="1">
    <source>
        <dbReference type="Pfam" id="PF13460"/>
    </source>
</evidence>
<accession>A0ABY1Q6I2</accession>
<sequence length="318" mass="33235">MSTLDTLSGKIVTILGGSGFVGRHLAQELFARGARLRIAARHPRRAFSIRTLGNLGYAQFVSVDITKPQSLAAVFAGSDVVVNLVGAFSGNLDAVQGKGLNEVAAAAKAAGVAAFVHVSALGADAGSDVAYSRTKAEGEAAVRAGFPEATIIRPSLMFGPDDRFLNTFAELISRLPALPVLAAGARIQPVFVDDVAHAIANALCEAAARGRTFELAGPEVITMLELNQRIARAQGRSRKFIELSDGMAGAFVSATGWLPGAPITGDQFKLLRAGSVASGSAAGLEELGVTPRPLGLFLDRWMVRFRKHGRFGTKVANA</sequence>
<dbReference type="Proteomes" id="UP001157910">
    <property type="component" value="Unassembled WGS sequence"/>
</dbReference>
<dbReference type="PANTHER" id="PTHR12126:SF11">
    <property type="entry name" value="NADH DEHYDROGENASE [UBIQUINONE] 1 ALPHA SUBCOMPLEX SUBUNIT 9, MITOCHONDRIAL"/>
    <property type="match status" value="1"/>
</dbReference>
<dbReference type="PANTHER" id="PTHR12126">
    <property type="entry name" value="NADH-UBIQUINONE OXIDOREDUCTASE 39 KDA SUBUNIT-RELATED"/>
    <property type="match status" value="1"/>
</dbReference>
<gene>
    <name evidence="2" type="ORF">SAMN06296065_1034</name>
</gene>
<dbReference type="InterPro" id="IPR051207">
    <property type="entry name" value="ComplexI_NDUFA9_subunit"/>
</dbReference>
<dbReference type="InterPro" id="IPR016040">
    <property type="entry name" value="NAD(P)-bd_dom"/>
</dbReference>
<comment type="caution">
    <text evidence="2">The sequence shown here is derived from an EMBL/GenBank/DDBJ whole genome shotgun (WGS) entry which is preliminary data.</text>
</comment>
<feature type="domain" description="NAD(P)-binding" evidence="1">
    <location>
        <begin position="16"/>
        <end position="155"/>
    </location>
</feature>
<protein>
    <submittedName>
        <fullName evidence="2">NADH dehydrogenase</fullName>
    </submittedName>
</protein>
<keyword evidence="3" id="KW-1185">Reference proteome</keyword>
<dbReference type="Pfam" id="PF13460">
    <property type="entry name" value="NAD_binding_10"/>
    <property type="match status" value="1"/>
</dbReference>